<evidence type="ECO:0000313" key="1">
    <source>
        <dbReference type="EMBL" id="RRJ85912.1"/>
    </source>
</evidence>
<evidence type="ECO:0000313" key="2">
    <source>
        <dbReference type="Proteomes" id="UP000274391"/>
    </source>
</evidence>
<dbReference type="InterPro" id="IPR027417">
    <property type="entry name" value="P-loop_NTPase"/>
</dbReference>
<proteinExistence type="predicted"/>
<dbReference type="EMBL" id="RQVS01000014">
    <property type="protein sequence ID" value="RRJ85912.1"/>
    <property type="molecule type" value="Genomic_DNA"/>
</dbReference>
<gene>
    <name evidence="1" type="ORF">EG850_11015</name>
</gene>
<reference evidence="1 2" key="1">
    <citation type="submission" date="2018-11" db="EMBL/GenBank/DDBJ databases">
        <title>YIM 102482-1 draft genome.</title>
        <authorList>
            <person name="Li G."/>
            <person name="Jiang Y."/>
        </authorList>
    </citation>
    <scope>NUCLEOTIDE SEQUENCE [LARGE SCALE GENOMIC DNA]</scope>
    <source>
        <strain evidence="1 2">YIM 102482-1</strain>
    </source>
</reference>
<sequence>MGVVHDDWQRGLGRAVLAKREKGLYAAGVGGVVLSTCRQVGKTFTFGTIIFALCILQPRRIALWTAHHSKTSDETFESLASLAKRPQIAPYVEKIRLGNGQQAIIFKNGSRILFGAREHGFGRGIPGVSIVVFDEAQILKQSALNDMIPAANTIKNPLILFMGTPPDPKDPSEVFKGYRKKALAVKEARANGEVVESNQLYIEIGADHGADLDDREQWKRGNPSYPDRTPEESILRLRELLGDEASFAREGLGIWDEEIRAGSRAIPAPAWKATAVSTSPPEGVRSIAITFSRDGQKQSVAGVVKHDEATHLELVGNYLGPVEEGVEPLAKWLAERWRDLAMIAICGQAGAASLVQALLEEKVPQHFIHVLSAAEYLASGPLLLTAISGRKVTHPAAPEDDVLEKSVAVSDKEFRGKTGGWAWRATTDDGDETPVEAIGVALWASQNTKRIPRAKRTRRVIVRS</sequence>
<dbReference type="RefSeq" id="WP_124973442.1">
    <property type="nucleotide sequence ID" value="NZ_RQVS01000014.1"/>
</dbReference>
<protein>
    <submittedName>
        <fullName evidence="1">Terminase</fullName>
    </submittedName>
</protein>
<organism evidence="1 2">
    <name type="scientific">Gulosibacter macacae</name>
    <dbReference type="NCBI Taxonomy" id="2488791"/>
    <lineage>
        <taxon>Bacteria</taxon>
        <taxon>Bacillati</taxon>
        <taxon>Actinomycetota</taxon>
        <taxon>Actinomycetes</taxon>
        <taxon>Micrococcales</taxon>
        <taxon>Microbacteriaceae</taxon>
        <taxon>Gulosibacter</taxon>
    </lineage>
</organism>
<dbReference type="Proteomes" id="UP000274391">
    <property type="component" value="Unassembled WGS sequence"/>
</dbReference>
<dbReference type="AlphaFoldDB" id="A0A3P3VSY5"/>
<dbReference type="Gene3D" id="3.40.50.300">
    <property type="entry name" value="P-loop containing nucleotide triphosphate hydrolases"/>
    <property type="match status" value="1"/>
</dbReference>
<accession>A0A3P3VSY5</accession>
<keyword evidence="2" id="KW-1185">Reference proteome</keyword>
<dbReference type="OrthoDB" id="3188010at2"/>
<dbReference type="SUPFAM" id="SSF52540">
    <property type="entry name" value="P-loop containing nucleoside triphosphate hydrolases"/>
    <property type="match status" value="1"/>
</dbReference>
<comment type="caution">
    <text evidence="1">The sequence shown here is derived from an EMBL/GenBank/DDBJ whole genome shotgun (WGS) entry which is preliminary data.</text>
</comment>
<name>A0A3P3VSY5_9MICO</name>
<dbReference type="Pfam" id="PF03237">
    <property type="entry name" value="Terminase_6N"/>
    <property type="match status" value="1"/>
</dbReference>